<protein>
    <submittedName>
        <fullName evidence="2">Calmodulin-like protein 4</fullName>
    </submittedName>
</protein>
<keyword evidence="3" id="KW-1185">Reference proteome</keyword>
<accession>H2Y0G2</accession>
<dbReference type="InterPro" id="IPR002048">
    <property type="entry name" value="EF_hand_dom"/>
</dbReference>
<dbReference type="GeneTree" id="ENSGT00940000157859"/>
<dbReference type="PROSITE" id="PS50222">
    <property type="entry name" value="EF_HAND_2"/>
    <property type="match status" value="1"/>
</dbReference>
<reference evidence="3" key="1">
    <citation type="journal article" date="2002" name="Science">
        <title>The draft genome of Ciona intestinalis: insights into chordate and vertebrate origins.</title>
        <authorList>
            <person name="Dehal P."/>
            <person name="Satou Y."/>
            <person name="Campbell R.K."/>
            <person name="Chapman J."/>
            <person name="Degnan B."/>
            <person name="De Tomaso A."/>
            <person name="Davidson B."/>
            <person name="Di Gregorio A."/>
            <person name="Gelpke M."/>
            <person name="Goodstein D.M."/>
            <person name="Harafuji N."/>
            <person name="Hastings K.E."/>
            <person name="Ho I."/>
            <person name="Hotta K."/>
            <person name="Huang W."/>
            <person name="Kawashima T."/>
            <person name="Lemaire P."/>
            <person name="Martinez D."/>
            <person name="Meinertzhagen I.A."/>
            <person name="Necula S."/>
            <person name="Nonaka M."/>
            <person name="Putnam N."/>
            <person name="Rash S."/>
            <person name="Saiga H."/>
            <person name="Satake M."/>
            <person name="Terry A."/>
            <person name="Yamada L."/>
            <person name="Wang H.G."/>
            <person name="Awazu S."/>
            <person name="Azumi K."/>
            <person name="Boore J."/>
            <person name="Branno M."/>
            <person name="Chin-Bow S."/>
            <person name="DeSantis R."/>
            <person name="Doyle S."/>
            <person name="Francino P."/>
            <person name="Keys D.N."/>
            <person name="Haga S."/>
            <person name="Hayashi H."/>
            <person name="Hino K."/>
            <person name="Imai K.S."/>
            <person name="Inaba K."/>
            <person name="Kano S."/>
            <person name="Kobayashi K."/>
            <person name="Kobayashi M."/>
            <person name="Lee B.I."/>
            <person name="Makabe K.W."/>
            <person name="Manohar C."/>
            <person name="Matassi G."/>
            <person name="Medina M."/>
            <person name="Mochizuki Y."/>
            <person name="Mount S."/>
            <person name="Morishita T."/>
            <person name="Miura S."/>
            <person name="Nakayama A."/>
            <person name="Nishizaka S."/>
            <person name="Nomoto H."/>
            <person name="Ohta F."/>
            <person name="Oishi K."/>
            <person name="Rigoutsos I."/>
            <person name="Sano M."/>
            <person name="Sasaki A."/>
            <person name="Sasakura Y."/>
            <person name="Shoguchi E."/>
            <person name="Shin-i T."/>
            <person name="Spagnuolo A."/>
            <person name="Stainier D."/>
            <person name="Suzuki M.M."/>
            <person name="Tassy O."/>
            <person name="Takatori N."/>
            <person name="Tokuoka M."/>
            <person name="Yagi K."/>
            <person name="Yoshizaki F."/>
            <person name="Wada S."/>
            <person name="Zhang C."/>
            <person name="Hyatt P.D."/>
            <person name="Larimer F."/>
            <person name="Detter C."/>
            <person name="Doggett N."/>
            <person name="Glavina T."/>
            <person name="Hawkins T."/>
            <person name="Richardson P."/>
            <person name="Lucas S."/>
            <person name="Kohara Y."/>
            <person name="Levine M."/>
            <person name="Satoh N."/>
            <person name="Rokhsar D.S."/>
        </authorList>
    </citation>
    <scope>NUCLEOTIDE SEQUENCE [LARGE SCALE GENOMIC DNA]</scope>
</reference>
<dbReference type="STRING" id="7719.ENSCINP00000035396"/>
<feature type="domain" description="EF-hand" evidence="1">
    <location>
        <begin position="8"/>
        <end position="43"/>
    </location>
</feature>
<dbReference type="FunFam" id="1.10.238.10:FF:000636">
    <property type="entry name" value="calmodulin-like protein 4"/>
    <property type="match status" value="1"/>
</dbReference>
<dbReference type="HOGENOM" id="CLU_061288_2_0_1"/>
<name>H2Y0G2_CIOIN</name>
<gene>
    <name evidence="2" type="primary">LOC100186781</name>
</gene>
<evidence type="ECO:0000313" key="3">
    <source>
        <dbReference type="Proteomes" id="UP000008144"/>
    </source>
</evidence>
<dbReference type="GO" id="GO:0030234">
    <property type="term" value="F:enzyme regulator activity"/>
    <property type="evidence" value="ECO:0000318"/>
    <property type="project" value="GO_Central"/>
</dbReference>
<dbReference type="KEGG" id="cin:100186781"/>
<dbReference type="PANTHER" id="PTHR23048">
    <property type="entry name" value="MYOSIN LIGHT CHAIN 1, 3"/>
    <property type="match status" value="1"/>
</dbReference>
<reference evidence="2" key="3">
    <citation type="submission" date="2025-08" db="UniProtKB">
        <authorList>
            <consortium name="Ensembl"/>
        </authorList>
    </citation>
    <scope>IDENTIFICATION</scope>
</reference>
<dbReference type="GeneID" id="100186781"/>
<dbReference type="InParanoid" id="H2Y0G2"/>
<dbReference type="EMBL" id="EAAA01001557">
    <property type="status" value="NOT_ANNOTATED_CDS"/>
    <property type="molecule type" value="Genomic_DNA"/>
</dbReference>
<reference evidence="2" key="2">
    <citation type="journal article" date="2008" name="Genome Biol.">
        <title>Improved genome assembly and evidence-based global gene model set for the chordate Ciona intestinalis: new insight into intron and operon populations.</title>
        <authorList>
            <person name="Satou Y."/>
            <person name="Mineta K."/>
            <person name="Ogasawara M."/>
            <person name="Sasakura Y."/>
            <person name="Shoguchi E."/>
            <person name="Ueno K."/>
            <person name="Yamada L."/>
            <person name="Matsumoto J."/>
            <person name="Wasserscheid J."/>
            <person name="Dewar K."/>
            <person name="Wiley G.B."/>
            <person name="Macmil S.L."/>
            <person name="Roe B.A."/>
            <person name="Zeller R.W."/>
            <person name="Hastings K.E."/>
            <person name="Lemaire P."/>
            <person name="Lindquist E."/>
            <person name="Endo T."/>
            <person name="Hotta K."/>
            <person name="Inaba K."/>
        </authorList>
    </citation>
    <scope>NUCLEOTIDE SEQUENCE [LARGE SCALE GENOMIC DNA]</scope>
    <source>
        <strain evidence="2">wild type</strain>
    </source>
</reference>
<evidence type="ECO:0000259" key="1">
    <source>
        <dbReference type="PROSITE" id="PS50222"/>
    </source>
</evidence>
<dbReference type="FunFam" id="1.10.238.10:FF:000216">
    <property type="entry name" value="Putative calmodulin"/>
    <property type="match status" value="1"/>
</dbReference>
<dbReference type="PANTHER" id="PTHR23048:SF45">
    <property type="entry name" value="CALMODULIN LIKE 4"/>
    <property type="match status" value="1"/>
</dbReference>
<organism evidence="2 3">
    <name type="scientific">Ciona intestinalis</name>
    <name type="common">Transparent sea squirt</name>
    <name type="synonym">Ascidia intestinalis</name>
    <dbReference type="NCBI Taxonomy" id="7719"/>
    <lineage>
        <taxon>Eukaryota</taxon>
        <taxon>Metazoa</taxon>
        <taxon>Chordata</taxon>
        <taxon>Tunicata</taxon>
        <taxon>Ascidiacea</taxon>
        <taxon>Phlebobranchia</taxon>
        <taxon>Cionidae</taxon>
        <taxon>Ciona</taxon>
    </lineage>
</organism>
<dbReference type="GO" id="GO:0005737">
    <property type="term" value="C:cytoplasm"/>
    <property type="evidence" value="ECO:0000318"/>
    <property type="project" value="GO_Central"/>
</dbReference>
<accession>A0A1W2W669</accession>
<dbReference type="Proteomes" id="UP000008144">
    <property type="component" value="Chromosome 2"/>
</dbReference>
<evidence type="ECO:0000313" key="2">
    <source>
        <dbReference type="Ensembl" id="ENSCINP00000035396.1"/>
    </source>
</evidence>
<reference evidence="2" key="4">
    <citation type="submission" date="2025-09" db="UniProtKB">
        <authorList>
            <consortium name="Ensembl"/>
        </authorList>
    </citation>
    <scope>IDENTIFICATION</scope>
</reference>
<dbReference type="GO" id="GO:0000226">
    <property type="term" value="P:microtubule cytoskeleton organization"/>
    <property type="evidence" value="ECO:0000318"/>
    <property type="project" value="GO_Central"/>
</dbReference>
<proteinExistence type="predicted"/>
<dbReference type="InterPro" id="IPR050230">
    <property type="entry name" value="CALM/Myosin/TropC-like"/>
</dbReference>
<dbReference type="InterPro" id="IPR011992">
    <property type="entry name" value="EF-hand-dom_pair"/>
</dbReference>
<dbReference type="AlphaFoldDB" id="H2Y0G2"/>
<dbReference type="Gene3D" id="1.10.238.10">
    <property type="entry name" value="EF-hand"/>
    <property type="match status" value="2"/>
</dbReference>
<sequence>MARYLQEHQIAEYRDCFNLHDEKQNGRIMCSQLITVMRKLGACPTQGEVKKHLAYLQKKPNEYMDFSQFLTVMHRQTPNENVADEISAAMQLTSLEHRGKIPKSRLRYILMNTGEKLSSREVDQMFRAANIQKKDSINYREFVHMIMQPIPDDY</sequence>
<dbReference type="GO" id="GO:0005509">
    <property type="term" value="F:calcium ion binding"/>
    <property type="evidence" value="ECO:0000318"/>
    <property type="project" value="GO_Central"/>
</dbReference>
<dbReference type="SUPFAM" id="SSF47473">
    <property type="entry name" value="EF-hand"/>
    <property type="match status" value="1"/>
</dbReference>
<dbReference type="OrthoDB" id="435273at2759"/>
<dbReference type="OMA" id="NYEAFTQ"/>
<dbReference type="RefSeq" id="XP_002125447.1">
    <property type="nucleotide sequence ID" value="XM_002125411.5"/>
</dbReference>
<dbReference type="Ensembl" id="ENSCINT00000032592.1">
    <property type="protein sequence ID" value="ENSCINP00000035396.1"/>
    <property type="gene ID" value="ENSCING00000023407.1"/>
</dbReference>